<protein>
    <submittedName>
        <fullName evidence="12">Uncharacterized protein</fullName>
    </submittedName>
</protein>
<evidence type="ECO:0000256" key="4">
    <source>
        <dbReference type="ARBA" id="ARBA00022670"/>
    </source>
</evidence>
<evidence type="ECO:0000256" key="5">
    <source>
        <dbReference type="ARBA" id="ARBA00022723"/>
    </source>
</evidence>
<sequence length="691" mass="79456">MRLLYALMLAAHVVANGENLSEDTWYTRAVKRQAKAAEIASFMDQTVDPCQNFYTFACGNYDRINSASSLHLVSTGLFDTLTKGYNRKILKMLNTPSDEHDTAEDLQVKHFYESCLKMKDLLPKYDEKLRKIIAEFGTMPVLEGDSWKEDNFDWVDTTARMAYRYGISPLIGVDVSKDFANNSINRVYLGQQEFPLTSRAMYISNETKIYRTKYESTIKRYLTTFLGVEKALAQQTAEELINFEVDLAHGLVDESDGQDIKNLTELMSVAEINKRYAPTLDISRLVSITLGEELTDDIYEFSASYQRNLVEVLKRTPSRTVANYIYFRLIYEFIETPSDTAQKQKDDCVSNVKKVFAKNLDNMFYRRYNNDKSSAEIESIWRQLKATFRESLRSSPLLDWIERPIRYLAIAKLEAMTLQVNNYVDHNFTAEFEGLNLQSTDYVENARQIQLWAARNFRQKLHQPAEPLDAGETLSYTPANILIENAIKVPVSLLQPFYIWADVYPNAIMFGSLAYLIGHELIHGFDDTGRGFDSQGNSLDWWDERSSSSFQDRRKCFSKQYGNYAYHGIKMKESIAQSENIADNGGVRLAYTAYRKWYDEQLRATANTLNLEEERLPTLNYSGLQLFFISFAQIWCNDVHPNVRALQVSTDQHMPGEVRVIGSLANFDKFSEVFQCPAGSPMNPKEKCVLY</sequence>
<feature type="chain" id="PRO_5002789937" evidence="9">
    <location>
        <begin position="18"/>
        <end position="691"/>
    </location>
</feature>
<dbReference type="GO" id="GO:0046872">
    <property type="term" value="F:metal ion binding"/>
    <property type="evidence" value="ECO:0007669"/>
    <property type="project" value="UniProtKB-KW"/>
</dbReference>
<reference evidence="12 13" key="1">
    <citation type="journal article" date="2007" name="Nature">
        <title>Evolution of genes and genomes on the Drosophila phylogeny.</title>
        <authorList>
            <consortium name="Drosophila 12 Genomes Consortium"/>
            <person name="Clark A.G."/>
            <person name="Eisen M.B."/>
            <person name="Smith D.R."/>
            <person name="Bergman C.M."/>
            <person name="Oliver B."/>
            <person name="Markow T.A."/>
            <person name="Kaufman T.C."/>
            <person name="Kellis M."/>
            <person name="Gelbart W."/>
            <person name="Iyer V.N."/>
            <person name="Pollard D.A."/>
            <person name="Sackton T.B."/>
            <person name="Larracuente A.M."/>
            <person name="Singh N.D."/>
            <person name="Abad J.P."/>
            <person name="Abt D.N."/>
            <person name="Adryan B."/>
            <person name="Aguade M."/>
            <person name="Akashi H."/>
            <person name="Anderson W.W."/>
            <person name="Aquadro C.F."/>
            <person name="Ardell D.H."/>
            <person name="Arguello R."/>
            <person name="Artieri C.G."/>
            <person name="Barbash D.A."/>
            <person name="Barker D."/>
            <person name="Barsanti P."/>
            <person name="Batterham P."/>
            <person name="Batzoglou S."/>
            <person name="Begun D."/>
            <person name="Bhutkar A."/>
            <person name="Blanco E."/>
            <person name="Bosak S.A."/>
            <person name="Bradley R.K."/>
            <person name="Brand A.D."/>
            <person name="Brent M.R."/>
            <person name="Brooks A.N."/>
            <person name="Brown R.H."/>
            <person name="Butlin R.K."/>
            <person name="Caggese C."/>
            <person name="Calvi B.R."/>
            <person name="Bernardo de Carvalho A."/>
            <person name="Caspi A."/>
            <person name="Castrezana S."/>
            <person name="Celniker S.E."/>
            <person name="Chang J.L."/>
            <person name="Chapple C."/>
            <person name="Chatterji S."/>
            <person name="Chinwalla A."/>
            <person name="Civetta A."/>
            <person name="Clifton S.W."/>
            <person name="Comeron J.M."/>
            <person name="Costello J.C."/>
            <person name="Coyne J.A."/>
            <person name="Daub J."/>
            <person name="David R.G."/>
            <person name="Delcher A.L."/>
            <person name="Delehaunty K."/>
            <person name="Do C.B."/>
            <person name="Ebling H."/>
            <person name="Edwards K."/>
            <person name="Eickbush T."/>
            <person name="Evans J.D."/>
            <person name="Filipski A."/>
            <person name="Findeiss S."/>
            <person name="Freyhult E."/>
            <person name="Fulton L."/>
            <person name="Fulton R."/>
            <person name="Garcia A.C."/>
            <person name="Gardiner A."/>
            <person name="Garfield D.A."/>
            <person name="Garvin B.E."/>
            <person name="Gibson G."/>
            <person name="Gilbert D."/>
            <person name="Gnerre S."/>
            <person name="Godfrey J."/>
            <person name="Good R."/>
            <person name="Gotea V."/>
            <person name="Gravely B."/>
            <person name="Greenberg A.J."/>
            <person name="Griffiths-Jones S."/>
            <person name="Gross S."/>
            <person name="Guigo R."/>
            <person name="Gustafson E.A."/>
            <person name="Haerty W."/>
            <person name="Hahn M.W."/>
            <person name="Halligan D.L."/>
            <person name="Halpern A.L."/>
            <person name="Halter G.M."/>
            <person name="Han M.V."/>
            <person name="Heger A."/>
            <person name="Hillier L."/>
            <person name="Hinrichs A.S."/>
            <person name="Holmes I."/>
            <person name="Hoskins R.A."/>
            <person name="Hubisz M.J."/>
            <person name="Hultmark D."/>
            <person name="Huntley M.A."/>
            <person name="Jaffe D.B."/>
            <person name="Jagadeeshan S."/>
            <person name="Jeck W.R."/>
            <person name="Johnson J."/>
            <person name="Jones C.D."/>
            <person name="Jordan W.C."/>
            <person name="Karpen G.H."/>
            <person name="Kataoka E."/>
            <person name="Keightley P.D."/>
            <person name="Kheradpour P."/>
            <person name="Kirkness E.F."/>
            <person name="Koerich L.B."/>
            <person name="Kristiansen K."/>
            <person name="Kudrna D."/>
            <person name="Kulathinal R.J."/>
            <person name="Kumar S."/>
            <person name="Kwok R."/>
            <person name="Lander E."/>
            <person name="Langley C.H."/>
            <person name="Lapoint R."/>
            <person name="Lazzaro B.P."/>
            <person name="Lee S.J."/>
            <person name="Levesque L."/>
            <person name="Li R."/>
            <person name="Lin C.F."/>
            <person name="Lin M.F."/>
            <person name="Lindblad-Toh K."/>
            <person name="Llopart A."/>
            <person name="Long M."/>
            <person name="Low L."/>
            <person name="Lozovsky E."/>
            <person name="Lu J."/>
            <person name="Luo M."/>
            <person name="Machado C.A."/>
            <person name="Makalowski W."/>
            <person name="Marzo M."/>
            <person name="Matsuda M."/>
            <person name="Matzkin L."/>
            <person name="McAllister B."/>
            <person name="McBride C.S."/>
            <person name="McKernan B."/>
            <person name="McKernan K."/>
            <person name="Mendez-Lago M."/>
            <person name="Minx P."/>
            <person name="Mollenhauer M.U."/>
            <person name="Montooth K."/>
            <person name="Mount S.M."/>
            <person name="Mu X."/>
            <person name="Myers E."/>
            <person name="Negre B."/>
            <person name="Newfeld S."/>
            <person name="Nielsen R."/>
            <person name="Noor M.A."/>
            <person name="O'Grady P."/>
            <person name="Pachter L."/>
            <person name="Papaceit M."/>
            <person name="Parisi M.J."/>
            <person name="Parisi M."/>
            <person name="Parts L."/>
            <person name="Pedersen J.S."/>
            <person name="Pesole G."/>
            <person name="Phillippy A.M."/>
            <person name="Ponting C.P."/>
            <person name="Pop M."/>
            <person name="Porcelli D."/>
            <person name="Powell J.R."/>
            <person name="Prohaska S."/>
            <person name="Pruitt K."/>
            <person name="Puig M."/>
            <person name="Quesneville H."/>
            <person name="Ram K.R."/>
            <person name="Rand D."/>
            <person name="Rasmussen M.D."/>
            <person name="Reed L.K."/>
            <person name="Reenan R."/>
            <person name="Reily A."/>
            <person name="Remington K.A."/>
            <person name="Rieger T.T."/>
            <person name="Ritchie M.G."/>
            <person name="Robin C."/>
            <person name="Rogers Y.H."/>
            <person name="Rohde C."/>
            <person name="Rozas J."/>
            <person name="Rubenfield M.J."/>
            <person name="Ruiz A."/>
            <person name="Russo S."/>
            <person name="Salzberg S.L."/>
            <person name="Sanchez-Gracia A."/>
            <person name="Saranga D.J."/>
            <person name="Sato H."/>
            <person name="Schaeffer S.W."/>
            <person name="Schatz M.C."/>
            <person name="Schlenke T."/>
            <person name="Schwartz R."/>
            <person name="Segarra C."/>
            <person name="Singh R.S."/>
            <person name="Sirot L."/>
            <person name="Sirota M."/>
            <person name="Sisneros N.B."/>
            <person name="Smith C.D."/>
            <person name="Smith T.F."/>
            <person name="Spieth J."/>
            <person name="Stage D.E."/>
            <person name="Stark A."/>
            <person name="Stephan W."/>
            <person name="Strausberg R.L."/>
            <person name="Strempel S."/>
            <person name="Sturgill D."/>
            <person name="Sutton G."/>
            <person name="Sutton G.G."/>
            <person name="Tao W."/>
            <person name="Teichmann S."/>
            <person name="Tobari Y.N."/>
            <person name="Tomimura Y."/>
            <person name="Tsolas J.M."/>
            <person name="Valente V.L."/>
            <person name="Venter E."/>
            <person name="Venter J.C."/>
            <person name="Vicario S."/>
            <person name="Vieira F.G."/>
            <person name="Vilella A.J."/>
            <person name="Villasante A."/>
            <person name="Walenz B."/>
            <person name="Wang J."/>
            <person name="Wasserman M."/>
            <person name="Watts T."/>
            <person name="Wilson D."/>
            <person name="Wilson R.K."/>
            <person name="Wing R.A."/>
            <person name="Wolfner M.F."/>
            <person name="Wong A."/>
            <person name="Wong G.K."/>
            <person name="Wu C.I."/>
            <person name="Wu G."/>
            <person name="Yamamoto D."/>
            <person name="Yang H.P."/>
            <person name="Yang S.P."/>
            <person name="Yorke J.A."/>
            <person name="Yoshida K."/>
            <person name="Zdobnov E."/>
            <person name="Zhang P."/>
            <person name="Zhang Y."/>
            <person name="Zimin A.V."/>
            <person name="Baldwin J."/>
            <person name="Abdouelleil A."/>
            <person name="Abdulkadir J."/>
            <person name="Abebe A."/>
            <person name="Abera B."/>
            <person name="Abreu J."/>
            <person name="Acer S.C."/>
            <person name="Aftuck L."/>
            <person name="Alexander A."/>
            <person name="An P."/>
            <person name="Anderson E."/>
            <person name="Anderson S."/>
            <person name="Arachi H."/>
            <person name="Azer M."/>
            <person name="Bachantsang P."/>
            <person name="Barry A."/>
            <person name="Bayul T."/>
            <person name="Berlin A."/>
            <person name="Bessette D."/>
            <person name="Bloom T."/>
            <person name="Blye J."/>
            <person name="Boguslavskiy L."/>
            <person name="Bonnet C."/>
            <person name="Boukhgalter B."/>
            <person name="Bourzgui I."/>
            <person name="Brown A."/>
            <person name="Cahill P."/>
            <person name="Channer S."/>
            <person name="Cheshatsang Y."/>
            <person name="Chuda L."/>
            <person name="Citroen M."/>
            <person name="Collymore A."/>
            <person name="Cooke P."/>
            <person name="Costello M."/>
            <person name="D'Aco K."/>
            <person name="Daza R."/>
            <person name="De Haan G."/>
            <person name="DeGray S."/>
            <person name="DeMaso C."/>
            <person name="Dhargay N."/>
            <person name="Dooley K."/>
            <person name="Dooley E."/>
            <person name="Doricent M."/>
            <person name="Dorje P."/>
            <person name="Dorjee K."/>
            <person name="Dupes A."/>
            <person name="Elong R."/>
            <person name="Falk J."/>
            <person name="Farina A."/>
            <person name="Faro S."/>
            <person name="Ferguson D."/>
            <person name="Fisher S."/>
            <person name="Foley C.D."/>
            <person name="Franke A."/>
            <person name="Friedrich D."/>
            <person name="Gadbois L."/>
            <person name="Gearin G."/>
            <person name="Gearin C.R."/>
            <person name="Giannoukos G."/>
            <person name="Goode T."/>
            <person name="Graham J."/>
            <person name="Grandbois E."/>
            <person name="Grewal S."/>
            <person name="Gyaltsen K."/>
            <person name="Hafez N."/>
            <person name="Hagos B."/>
            <person name="Hall J."/>
            <person name="Henson C."/>
            <person name="Hollinger A."/>
            <person name="Honan T."/>
            <person name="Huard M.D."/>
            <person name="Hughes L."/>
            <person name="Hurhula B."/>
            <person name="Husby M.E."/>
            <person name="Kamat A."/>
            <person name="Kanga B."/>
            <person name="Kashin S."/>
            <person name="Khazanovich D."/>
            <person name="Kisner P."/>
            <person name="Lance K."/>
            <person name="Lara M."/>
            <person name="Lee W."/>
            <person name="Lennon N."/>
            <person name="Letendre F."/>
            <person name="LeVine R."/>
            <person name="Lipovsky A."/>
            <person name="Liu X."/>
            <person name="Liu J."/>
            <person name="Liu S."/>
            <person name="Lokyitsang T."/>
            <person name="Lokyitsang Y."/>
            <person name="Lubonja R."/>
            <person name="Lui A."/>
            <person name="MacDonald P."/>
            <person name="Magnisalis V."/>
            <person name="Maru K."/>
            <person name="Matthews C."/>
            <person name="McCusker W."/>
            <person name="McDonough S."/>
            <person name="Mehta T."/>
            <person name="Meldrim J."/>
            <person name="Meneus L."/>
            <person name="Mihai O."/>
            <person name="Mihalev A."/>
            <person name="Mihova T."/>
            <person name="Mittelman R."/>
            <person name="Mlenga V."/>
            <person name="Montmayeur A."/>
            <person name="Mulrain L."/>
            <person name="Navidi A."/>
            <person name="Naylor J."/>
            <person name="Negash T."/>
            <person name="Nguyen T."/>
            <person name="Nguyen N."/>
            <person name="Nicol R."/>
            <person name="Norbu C."/>
            <person name="Norbu N."/>
            <person name="Novod N."/>
            <person name="O'Neill B."/>
            <person name="Osman S."/>
            <person name="Markiewicz E."/>
            <person name="Oyono O.L."/>
            <person name="Patti C."/>
            <person name="Phunkhang P."/>
            <person name="Pierre F."/>
            <person name="Priest M."/>
            <person name="Raghuraman S."/>
            <person name="Rege F."/>
            <person name="Reyes R."/>
            <person name="Rise C."/>
            <person name="Rogov P."/>
            <person name="Ross K."/>
            <person name="Ryan E."/>
            <person name="Settipalli S."/>
            <person name="Shea T."/>
            <person name="Sherpa N."/>
            <person name="Shi L."/>
            <person name="Shih D."/>
            <person name="Sparrow T."/>
            <person name="Spaulding J."/>
            <person name="Stalker J."/>
            <person name="Stange-Thomann N."/>
            <person name="Stavropoulos S."/>
            <person name="Stone C."/>
            <person name="Strader C."/>
            <person name="Tesfaye S."/>
            <person name="Thomson T."/>
            <person name="Thoulutsang Y."/>
            <person name="Thoulutsang D."/>
            <person name="Topham K."/>
            <person name="Topping I."/>
            <person name="Tsamla T."/>
            <person name="Vassiliev H."/>
            <person name="Vo A."/>
            <person name="Wangchuk T."/>
            <person name="Wangdi T."/>
            <person name="Weiand M."/>
            <person name="Wilkinson J."/>
            <person name="Wilson A."/>
            <person name="Yadav S."/>
            <person name="Young G."/>
            <person name="Yu Q."/>
            <person name="Zembek L."/>
            <person name="Zhong D."/>
            <person name="Zimmer A."/>
            <person name="Zwirko Z."/>
            <person name="Jaffe D.B."/>
            <person name="Alvarez P."/>
            <person name="Brockman W."/>
            <person name="Butler J."/>
            <person name="Chin C."/>
            <person name="Gnerre S."/>
            <person name="Grabherr M."/>
            <person name="Kleber M."/>
            <person name="Mauceli E."/>
            <person name="MacCallum I."/>
        </authorList>
    </citation>
    <scope>NUCLEOTIDE SEQUENCE [LARGE SCALE GENOMIC DNA]</scope>
    <source>
        <strain evidence="13">Tucson 14024-0371.13</strain>
    </source>
</reference>
<dbReference type="AlphaFoldDB" id="B3M333"/>
<dbReference type="Gene3D" id="1.10.1380.10">
    <property type="entry name" value="Neutral endopeptidase , domain2"/>
    <property type="match status" value="1"/>
</dbReference>
<evidence type="ECO:0000256" key="9">
    <source>
        <dbReference type="SAM" id="SignalP"/>
    </source>
</evidence>
<feature type="domain" description="Peptidase M13 N-terminal" evidence="11">
    <location>
        <begin position="49"/>
        <end position="420"/>
    </location>
</feature>
<dbReference type="GO" id="GO:0016485">
    <property type="term" value="P:protein processing"/>
    <property type="evidence" value="ECO:0007669"/>
    <property type="project" value="TreeGrafter"/>
</dbReference>
<dbReference type="HOGENOM" id="CLU_006187_4_4_1"/>
<keyword evidence="8" id="KW-0482">Metalloprotease</keyword>
<keyword evidence="6 12" id="KW-0378">Hydrolase</keyword>
<proteinExistence type="inferred from homology"/>
<dbReference type="FunCoup" id="B3M333">
    <property type="interactions" value="12"/>
</dbReference>
<evidence type="ECO:0000256" key="3">
    <source>
        <dbReference type="ARBA" id="ARBA00007357"/>
    </source>
</evidence>
<comment type="subcellular location">
    <subcellularLocation>
        <location evidence="2">Cell membrane</location>
        <topology evidence="2">Single-pass type II membrane protein</topology>
    </subcellularLocation>
</comment>
<dbReference type="InterPro" id="IPR042089">
    <property type="entry name" value="Peptidase_M13_dom_2"/>
</dbReference>
<dbReference type="PhylomeDB" id="B3M333"/>
<keyword evidence="5" id="KW-0479">Metal-binding</keyword>
<keyword evidence="4" id="KW-0645">Protease</keyword>
<evidence type="ECO:0000259" key="10">
    <source>
        <dbReference type="Pfam" id="PF01431"/>
    </source>
</evidence>
<dbReference type="eggNOG" id="KOG3624">
    <property type="taxonomic scope" value="Eukaryota"/>
</dbReference>
<evidence type="ECO:0000313" key="13">
    <source>
        <dbReference type="Proteomes" id="UP000007801"/>
    </source>
</evidence>
<dbReference type="PRINTS" id="PR00786">
    <property type="entry name" value="NEPRILYSIN"/>
</dbReference>
<dbReference type="Pfam" id="PF05649">
    <property type="entry name" value="Peptidase_M13_N"/>
    <property type="match status" value="1"/>
</dbReference>
<accession>B3M333</accession>
<dbReference type="CDD" id="cd08662">
    <property type="entry name" value="M13"/>
    <property type="match status" value="1"/>
</dbReference>
<dbReference type="InParanoid" id="B3M333"/>
<dbReference type="Pfam" id="PF01431">
    <property type="entry name" value="Peptidase_M13"/>
    <property type="match status" value="1"/>
</dbReference>
<dbReference type="SMR" id="B3M333"/>
<dbReference type="OrthoDB" id="6475849at2759"/>
<organism evidence="12 13">
    <name type="scientific">Drosophila ananassae</name>
    <name type="common">Fruit fly</name>
    <dbReference type="NCBI Taxonomy" id="7217"/>
    <lineage>
        <taxon>Eukaryota</taxon>
        <taxon>Metazoa</taxon>
        <taxon>Ecdysozoa</taxon>
        <taxon>Arthropoda</taxon>
        <taxon>Hexapoda</taxon>
        <taxon>Insecta</taxon>
        <taxon>Pterygota</taxon>
        <taxon>Neoptera</taxon>
        <taxon>Endopterygota</taxon>
        <taxon>Diptera</taxon>
        <taxon>Brachycera</taxon>
        <taxon>Muscomorpha</taxon>
        <taxon>Ephydroidea</taxon>
        <taxon>Drosophilidae</taxon>
        <taxon>Drosophila</taxon>
        <taxon>Sophophora</taxon>
    </lineage>
</organism>
<evidence type="ECO:0000256" key="1">
    <source>
        <dbReference type="ARBA" id="ARBA00001947"/>
    </source>
</evidence>
<dbReference type="GO" id="GO:0005886">
    <property type="term" value="C:plasma membrane"/>
    <property type="evidence" value="ECO:0007669"/>
    <property type="project" value="UniProtKB-SubCell"/>
</dbReference>
<evidence type="ECO:0000256" key="8">
    <source>
        <dbReference type="ARBA" id="ARBA00023049"/>
    </source>
</evidence>
<dbReference type="KEGG" id="dan:6499806"/>
<dbReference type="PANTHER" id="PTHR11733">
    <property type="entry name" value="ZINC METALLOPROTEASE FAMILY M13 NEPRILYSIN-RELATED"/>
    <property type="match status" value="1"/>
</dbReference>
<gene>
    <name evidence="12" type="primary">Dana\GF17017</name>
    <name evidence="12" type="synonym">dana_GLEANR_18285</name>
    <name evidence="12" type="ORF">GF17017</name>
</gene>
<dbReference type="PROSITE" id="PS51885">
    <property type="entry name" value="NEPRILYSIN"/>
    <property type="match status" value="1"/>
</dbReference>
<dbReference type="Proteomes" id="UP000007801">
    <property type="component" value="Unassembled WGS sequence"/>
</dbReference>
<dbReference type="Gene3D" id="3.40.390.10">
    <property type="entry name" value="Collagenase (Catalytic Domain)"/>
    <property type="match status" value="1"/>
</dbReference>
<dbReference type="InterPro" id="IPR024079">
    <property type="entry name" value="MetalloPept_cat_dom_sf"/>
</dbReference>
<evidence type="ECO:0000313" key="12">
    <source>
        <dbReference type="EMBL" id="EDV42433.1"/>
    </source>
</evidence>
<feature type="signal peptide" evidence="9">
    <location>
        <begin position="1"/>
        <end position="17"/>
    </location>
</feature>
<keyword evidence="7" id="KW-0862">Zinc</keyword>
<evidence type="ECO:0000256" key="6">
    <source>
        <dbReference type="ARBA" id="ARBA00022801"/>
    </source>
</evidence>
<name>B3M333_DROAN</name>
<dbReference type="InterPro" id="IPR000718">
    <property type="entry name" value="Peptidase_M13"/>
</dbReference>
<keyword evidence="13" id="KW-1185">Reference proteome</keyword>
<comment type="similarity">
    <text evidence="3">Belongs to the peptidase M13 family.</text>
</comment>
<feature type="domain" description="Peptidase M13 C-terminal" evidence="10">
    <location>
        <begin position="484"/>
        <end position="688"/>
    </location>
</feature>
<comment type="cofactor">
    <cofactor evidence="1">
        <name>Zn(2+)</name>
        <dbReference type="ChEBI" id="CHEBI:29105"/>
    </cofactor>
</comment>
<dbReference type="InterPro" id="IPR018497">
    <property type="entry name" value="Peptidase_M13_C"/>
</dbReference>
<dbReference type="EMBL" id="CH902617">
    <property type="protein sequence ID" value="EDV42433.1"/>
    <property type="molecule type" value="Genomic_DNA"/>
</dbReference>
<evidence type="ECO:0000259" key="11">
    <source>
        <dbReference type="Pfam" id="PF05649"/>
    </source>
</evidence>
<dbReference type="GO" id="GO:0004222">
    <property type="term" value="F:metalloendopeptidase activity"/>
    <property type="evidence" value="ECO:0007669"/>
    <property type="project" value="InterPro"/>
</dbReference>
<dbReference type="MEROPS" id="M13.A04"/>
<keyword evidence="9" id="KW-0732">Signal</keyword>
<dbReference type="PANTHER" id="PTHR11733:SF238">
    <property type="entry name" value="FI07649P-RELATED"/>
    <property type="match status" value="1"/>
</dbReference>
<dbReference type="SUPFAM" id="SSF55486">
    <property type="entry name" value="Metalloproteases ('zincins'), catalytic domain"/>
    <property type="match status" value="1"/>
</dbReference>
<dbReference type="OMA" id="NWARINP"/>
<evidence type="ECO:0000256" key="2">
    <source>
        <dbReference type="ARBA" id="ARBA00004401"/>
    </source>
</evidence>
<dbReference type="InterPro" id="IPR008753">
    <property type="entry name" value="Peptidase_M13_N"/>
</dbReference>
<evidence type="ECO:0000256" key="7">
    <source>
        <dbReference type="ARBA" id="ARBA00022833"/>
    </source>
</evidence>
<dbReference type="GeneID" id="6499806"/>